<dbReference type="SMART" id="SM00479">
    <property type="entry name" value="EXOIII"/>
    <property type="match status" value="1"/>
</dbReference>
<keyword evidence="13" id="KW-1185">Reference proteome</keyword>
<dbReference type="OrthoDB" id="16516at2759"/>
<dbReference type="InterPro" id="IPR038765">
    <property type="entry name" value="Papain-like_cys_pep_sf"/>
</dbReference>
<keyword evidence="4" id="KW-0853">WD repeat</keyword>
<evidence type="ECO:0000313" key="12">
    <source>
        <dbReference type="EMBL" id="CDO52847.1"/>
    </source>
</evidence>
<protein>
    <recommendedName>
        <fullName evidence="10">PAN2-PAN3 deadenylation complex catalytic subunit PAN2</fullName>
        <ecNumber evidence="10">3.1.13.4</ecNumber>
    </recommendedName>
    <alternativeName>
        <fullName evidence="10">PAB1P-dependent poly(A)-specific ribonuclease</fullName>
    </alternativeName>
    <alternativeName>
        <fullName evidence="10">Poly(A)-nuclease deadenylation complex subunit 2</fullName>
        <shortName evidence="10">PAN deadenylation complex subunit 2</shortName>
    </alternativeName>
</protein>
<sequence length="1085" mass="121744">MEDWHEALRIPCVNTSTTISFDSNQNLLWSGSADGHTVSYHDSALRRYTSFRTFTSSPVLQVLTQEKYVISLGNSGVRLNNRRGILKHNYASPAMKSLSCMSFTKDTHEILVGGSEKKLLKINLDTQIITPVKCKGTVTKLTRASQAIAGCKTDGTIDIFDLNSNQIVKTFNSPGGIISDMDAKESILMTCGYSQKKVGFVLDPLINVYDLRAGKSLPPIPFPAGAGFVRLHPKLSTCVIIASQNGQIQILDYANPANVYLHQADLSGQLVGMEVSPSGDFMALLDGSFIQLWNNVNTGSSFLEFANPTEYPAIDLGGPELSLDDPDSSFSSVGLPYYKEELLSSWSDPSFVYNVGMPSNTNFSQDSVTDMKPTGFGGFMGFNKAKLKNTAQKYVSYDKKNGSTVPMFISEKLRSGQVEDLTSLFADDDKNSKNAPKIYWKHDIQYSRFGINDFDFAAYNNTKYSGLEHHSPNAYCNPLLQVYRYSDSFFRFALNYLTHNKLDEKSLLSELGLLFDMLDKAQGQHCQALNFLKTLSQIPQANALGLILDDHKSTTNNKRSLLSEGLLLQSFCRFLMEQIASEGGVRFESIAGCPTTIETKVPSCGTTSSRHSIFYNIELYAPKLFLIQSKPTFLQALQDSFVRTTQTRGWCDKCKKYQTVHSTKIIEKLPITLNIHIPLGKSSQEDAITEIIGLRQPEGEVLMDERFYRNTNWPALSFGLNKGMKVVDAKNVHENGDIYELMGIVIEVGQPESHLVSYVRIDEKTRGSKVKAKNWYLFNDFLVKQVSESEVLNFTHRWKSPVMLVYQKKLDLPPFDVEDWRSRLDTSILYRDHFAAGVRENIQREYTLLTKEEAPKPGTLVAMDAEFVMLQQEETEIISDGTRSLLRPRVLSLARVSVVRGEGALQGIPFIDDFIMMREDTIVDYLTQFSGIEPGDLDPMTSRRSLVTRQTSYKKLWLLLNLGCIFIGHGLANDFRTINIQVPAAQVIDTLDIYFIKSRQRRLSLKFLAWLLLDQNVQTGNHDSIEDARTALFLYNKYQELVREGKFEQTLAHIYSEGKKYNFKPPPVVIPAAVPVPPAAAAPAV</sequence>
<keyword evidence="3 10" id="KW-0963">Cytoplasm</keyword>
<dbReference type="SUPFAM" id="SSF54001">
    <property type="entry name" value="Cysteine proteinases"/>
    <property type="match status" value="1"/>
</dbReference>
<dbReference type="InterPro" id="IPR015943">
    <property type="entry name" value="WD40/YVTN_repeat-like_dom_sf"/>
</dbReference>
<dbReference type="Gene3D" id="3.30.420.10">
    <property type="entry name" value="Ribonuclease H-like superfamily/Ribonuclease H"/>
    <property type="match status" value="1"/>
</dbReference>
<comment type="domain">
    <text evidence="10">Contains a pseudo-UCH domain. This ubiquitin C-terminal hydrolase (UCH)-like or ubiquitin specific protease (USP)-like domain is predicted to be catalytically inactive because it lacks the active site catalytic triad characteristic of thiol proteases, with residues at the equivalent structural positions that are incompatible with catalysis, and it cannot bind ubiquitin. It functions as a structural scaffold for intra- and intermolecular interactions in the complex.</text>
</comment>
<evidence type="ECO:0000256" key="2">
    <source>
        <dbReference type="ARBA" id="ARBA00004496"/>
    </source>
</evidence>
<dbReference type="SUPFAM" id="SSF53098">
    <property type="entry name" value="Ribonuclease H-like"/>
    <property type="match status" value="1"/>
</dbReference>
<dbReference type="GO" id="GO:0003676">
    <property type="term" value="F:nucleic acid binding"/>
    <property type="evidence" value="ECO:0007669"/>
    <property type="project" value="InterPro"/>
</dbReference>
<dbReference type="InterPro" id="IPR030843">
    <property type="entry name" value="PAN2"/>
</dbReference>
<keyword evidence="7 10" id="KW-0479">Metal-binding</keyword>
<gene>
    <name evidence="10" type="primary">PAN2</name>
    <name evidence="12" type="ORF">BN980_GECA04s00428g</name>
</gene>
<dbReference type="InterPro" id="IPR028881">
    <property type="entry name" value="PAN2_UCH_dom"/>
</dbReference>
<dbReference type="AlphaFoldDB" id="A0A0J9X5Y0"/>
<comment type="caution">
    <text evidence="10">Lacks conserved residue(s) required for the propagation of feature annotation.</text>
</comment>
<dbReference type="Pfam" id="PF00929">
    <property type="entry name" value="RNase_T"/>
    <property type="match status" value="1"/>
</dbReference>
<dbReference type="InterPro" id="IPR050785">
    <property type="entry name" value="PAN2-PAN3_catalytic_subunit"/>
</dbReference>
<proteinExistence type="inferred from homology"/>
<feature type="binding site" evidence="10">
    <location>
        <position position="864"/>
    </location>
    <ligand>
        <name>a divalent metal cation</name>
        <dbReference type="ChEBI" id="CHEBI:60240"/>
        <note>catalytic</note>
    </ligand>
</feature>
<organism evidence="12 13">
    <name type="scientific">Geotrichum candidum</name>
    <name type="common">Oospora lactis</name>
    <name type="synonym">Dipodascus geotrichum</name>
    <dbReference type="NCBI Taxonomy" id="1173061"/>
    <lineage>
        <taxon>Eukaryota</taxon>
        <taxon>Fungi</taxon>
        <taxon>Dikarya</taxon>
        <taxon>Ascomycota</taxon>
        <taxon>Saccharomycotina</taxon>
        <taxon>Dipodascomycetes</taxon>
        <taxon>Dipodascales</taxon>
        <taxon>Dipodascaceae</taxon>
        <taxon>Geotrichum</taxon>
    </lineage>
</organism>
<dbReference type="Gene3D" id="2.130.10.10">
    <property type="entry name" value="YVTN repeat-like/Quinoprotein amine dehydrogenase"/>
    <property type="match status" value="1"/>
</dbReference>
<comment type="cofactor">
    <cofactor evidence="10">
        <name>a divalent metal cation</name>
        <dbReference type="ChEBI" id="CHEBI:60240"/>
    </cofactor>
    <text evidence="10">Binds 2 metal cations per subunit in the catalytic exonuclease domain.</text>
</comment>
<dbReference type="GO" id="GO:0006397">
    <property type="term" value="P:mRNA processing"/>
    <property type="evidence" value="ECO:0007669"/>
    <property type="project" value="UniProtKB-KW"/>
</dbReference>
<evidence type="ECO:0000256" key="6">
    <source>
        <dbReference type="ARBA" id="ARBA00022722"/>
    </source>
</evidence>
<dbReference type="GO" id="GO:0000932">
    <property type="term" value="C:P-body"/>
    <property type="evidence" value="ECO:0007669"/>
    <property type="project" value="TreeGrafter"/>
</dbReference>
<accession>A0A0J9X5Y0</accession>
<keyword evidence="8 10" id="KW-0378">Hydrolase</keyword>
<evidence type="ECO:0000256" key="7">
    <source>
        <dbReference type="ARBA" id="ARBA00022723"/>
    </source>
</evidence>
<evidence type="ECO:0000313" key="13">
    <source>
        <dbReference type="Proteomes" id="UP000242525"/>
    </source>
</evidence>
<dbReference type="PROSITE" id="PS50235">
    <property type="entry name" value="USP_3"/>
    <property type="match status" value="1"/>
</dbReference>
<keyword evidence="6 10" id="KW-0540">Nuclease</keyword>
<dbReference type="GO" id="GO:0046872">
    <property type="term" value="F:metal ion binding"/>
    <property type="evidence" value="ECO:0007669"/>
    <property type="project" value="UniProtKB-KW"/>
</dbReference>
<dbReference type="Pfam" id="PF13423">
    <property type="entry name" value="UCH_1"/>
    <property type="match status" value="1"/>
</dbReference>
<feature type="domain" description="USP" evidence="11">
    <location>
        <begin position="465"/>
        <end position="809"/>
    </location>
</feature>
<comment type="similarity">
    <text evidence="10">Belongs to the peptidase C19 family. PAN2 subfamily.</text>
</comment>
<dbReference type="Proteomes" id="UP000242525">
    <property type="component" value="Unassembled WGS sequence"/>
</dbReference>
<evidence type="ECO:0000256" key="8">
    <source>
        <dbReference type="ARBA" id="ARBA00022801"/>
    </source>
</evidence>
<dbReference type="EC" id="3.1.13.4" evidence="10"/>
<comment type="domain">
    <text evidence="10">The linker, or PAN3 interaction domain (PID), between the WD40 repeats and the pseudo-UCH domain mediates interaction with PAN3.</text>
</comment>
<evidence type="ECO:0000259" key="11">
    <source>
        <dbReference type="PROSITE" id="PS50235"/>
    </source>
</evidence>
<evidence type="ECO:0000256" key="1">
    <source>
        <dbReference type="ARBA" id="ARBA00001663"/>
    </source>
</evidence>
<dbReference type="InterPro" id="IPR028889">
    <property type="entry name" value="USP"/>
</dbReference>
<dbReference type="GO" id="GO:0004535">
    <property type="term" value="F:poly(A)-specific ribonuclease activity"/>
    <property type="evidence" value="ECO:0007669"/>
    <property type="project" value="UniProtKB-UniRule"/>
</dbReference>
<comment type="catalytic activity">
    <reaction evidence="1 10">
        <text>Exonucleolytic cleavage of poly(A) to 5'-AMP.</text>
        <dbReference type="EC" id="3.1.13.4"/>
    </reaction>
</comment>
<dbReference type="InterPro" id="IPR048841">
    <property type="entry name" value="PAN2_N"/>
</dbReference>
<dbReference type="GO" id="GO:0031251">
    <property type="term" value="C:PAN complex"/>
    <property type="evidence" value="ECO:0007669"/>
    <property type="project" value="UniProtKB-UniRule"/>
</dbReference>
<dbReference type="PANTHER" id="PTHR15728">
    <property type="entry name" value="DEADENYLATION COMPLEX CATALYTIC SUBUNIT PAN2"/>
    <property type="match status" value="1"/>
</dbReference>
<feature type="binding site" evidence="10">
    <location>
        <position position="1027"/>
    </location>
    <ligand>
        <name>a divalent metal cation</name>
        <dbReference type="ChEBI" id="CHEBI:60240"/>
        <note>catalytic</note>
    </ligand>
</feature>
<evidence type="ECO:0000256" key="10">
    <source>
        <dbReference type="HAMAP-Rule" id="MF_03182"/>
    </source>
</evidence>
<dbReference type="FunFam" id="3.30.420.10:FF:000028">
    <property type="entry name" value="PAN2-PAN3 deadenylation complex catalytic subunit PAN2"/>
    <property type="match status" value="1"/>
</dbReference>
<keyword evidence="9 10" id="KW-0269">Exonuclease</keyword>
<comment type="activity regulation">
    <text evidence="10">Positively regulated by the regulatory subunit PAN3.</text>
</comment>
<dbReference type="InterPro" id="IPR036397">
    <property type="entry name" value="RNaseH_sf"/>
</dbReference>
<evidence type="ECO:0000256" key="4">
    <source>
        <dbReference type="ARBA" id="ARBA00022574"/>
    </source>
</evidence>
<dbReference type="GO" id="GO:0000289">
    <property type="term" value="P:nuclear-transcribed mRNA poly(A) tail shortening"/>
    <property type="evidence" value="ECO:0007669"/>
    <property type="project" value="UniProtKB-UniRule"/>
</dbReference>
<dbReference type="EMBL" id="CCBN010000004">
    <property type="protein sequence ID" value="CDO52847.1"/>
    <property type="molecule type" value="Genomic_DNA"/>
</dbReference>
<keyword evidence="5 10" id="KW-0507">mRNA processing</keyword>
<feature type="binding site" evidence="10">
    <location>
        <position position="866"/>
    </location>
    <ligand>
        <name>a divalent metal cation</name>
        <dbReference type="ChEBI" id="CHEBI:60240"/>
        <note>catalytic</note>
    </ligand>
</feature>
<dbReference type="InterPro" id="IPR012337">
    <property type="entry name" value="RNaseH-like_sf"/>
</dbReference>
<evidence type="ECO:0000256" key="9">
    <source>
        <dbReference type="ARBA" id="ARBA00022839"/>
    </source>
</evidence>
<dbReference type="InterPro" id="IPR013520">
    <property type="entry name" value="Ribonucl_H"/>
</dbReference>
<dbReference type="PANTHER" id="PTHR15728:SF0">
    <property type="entry name" value="PAN2-PAN3 DEADENYLATION COMPLEX CATALYTIC SUBUNIT PAN2"/>
    <property type="match status" value="1"/>
</dbReference>
<name>A0A0J9X5Y0_GEOCN</name>
<comment type="function">
    <text evidence="10">Catalytic subunit of the poly(A)-nuclease (PAN) deadenylation complex, one of two cytoplasmic mRNA deadenylases involved in mRNA turnover. PAN specifically shortens poly(A) tails of RNA and the activity is stimulated by poly(A)-binding protein PAB1. PAN deadenylation is followed by rapid degradation of the shortened mRNA tails by the CCR4-NOT complex. Deadenylated mRNAs are then degraded by two alternative mechanisms, namely exosome-mediated 3'-5' exonucleolytic degradation, or deadenlyation-dependent mRNA decaping and subsequent 5'-3' exonucleolytic degradation by XRN1. May also be involved in post-transcriptional maturation of mRNA poly(A) tails.</text>
</comment>
<comment type="caution">
    <text evidence="12">The sequence shown here is derived from an EMBL/GenBank/DDBJ whole genome shotgun (WGS) entry which is preliminary data.</text>
</comment>
<dbReference type="STRING" id="1173061.A0A0J9X5Y0"/>
<dbReference type="SUPFAM" id="SSF50978">
    <property type="entry name" value="WD40 repeat-like"/>
    <property type="match status" value="1"/>
</dbReference>
<dbReference type="Gene3D" id="3.90.70.10">
    <property type="entry name" value="Cysteine proteinases"/>
    <property type="match status" value="1"/>
</dbReference>
<reference evidence="12" key="1">
    <citation type="submission" date="2014-03" db="EMBL/GenBank/DDBJ databases">
        <authorList>
            <person name="Casaregola S."/>
        </authorList>
    </citation>
    <scope>NUCLEOTIDE SEQUENCE [LARGE SCALE GENOMIC DNA]</scope>
    <source>
        <strain evidence="12">CLIB 918</strain>
    </source>
</reference>
<dbReference type="CDD" id="cd06143">
    <property type="entry name" value="PAN2_exo"/>
    <property type="match status" value="1"/>
</dbReference>
<evidence type="ECO:0000256" key="5">
    <source>
        <dbReference type="ARBA" id="ARBA00022664"/>
    </source>
</evidence>
<comment type="subcellular location">
    <subcellularLocation>
        <location evidence="2 10">Cytoplasm</location>
    </subcellularLocation>
</comment>
<dbReference type="HAMAP" id="MF_03182">
    <property type="entry name" value="PAN2"/>
    <property type="match status" value="1"/>
</dbReference>
<comment type="subunit">
    <text evidence="10">Forms a heterotrimer with an asymmetric homodimer of the regulatory subunit PAN3 to form the poly(A)-nuclease (PAN) deadenylation complex.</text>
</comment>
<dbReference type="InterPro" id="IPR036322">
    <property type="entry name" value="WD40_repeat_dom_sf"/>
</dbReference>
<feature type="binding site" evidence="10">
    <location>
        <position position="974"/>
    </location>
    <ligand>
        <name>a divalent metal cation</name>
        <dbReference type="ChEBI" id="CHEBI:60240"/>
        <note>catalytic</note>
    </ligand>
</feature>
<dbReference type="Pfam" id="PF20770">
    <property type="entry name" value="PAN2_N"/>
    <property type="match status" value="1"/>
</dbReference>
<evidence type="ECO:0000256" key="3">
    <source>
        <dbReference type="ARBA" id="ARBA00022490"/>
    </source>
</evidence>